<dbReference type="OrthoDB" id="115601at2157"/>
<dbReference type="SUPFAM" id="SSF48452">
    <property type="entry name" value="TPR-like"/>
    <property type="match status" value="1"/>
</dbReference>
<sequence>MKTVCRHIFLFLLIFALSIGMGSAANITTDLNYPEYWVKDAVGQYSLGHFDRALTLLDNAVYQDPTLASAWMWRSKTLIELGRTKEAQESLAKAKELDPLIDNPYLKKVGSLANLKVTPVPTARPTESEDELKKMIQSDVNVTNSPDPTGPDMVLYDLQATVNPATQQVEVTAVIGNEGVKPTSNFFISFYGSYTTPVSSSDSPIGFYLVDNLLPGTKKTIVGYFPIAEIPSGTYYIGAYIDPNGQIREMSKDNNGKTASAKVSIPEVNTSAGTQRGSIQLAVPVTPSVEPISTKRADLVLDAISGPSTAMLGEEIPINTTVRNAGDADSEKFRVSVYLSRDGSISDDDIELGYGDVPDLAAGKAREGTAIATIPLNVAAGSYYLVGFADSQEKIREKDKTNNVRSTNSAITITKPSVPGYESASTPAPTGTPTPVQVLVTPKGTPVQSVSPILTQVPESKPTVVPTTPVKTPTPVITAEPIIEASKEQVSTSLPDLVVDAITSPGTAEPGEKILINTTVRNAGDSDAGTFRLSVYLSKDGTVSDDDLELGYGDVPDLAAGKARQGSAVAVIPQNTTAGSYYIVALADSLRAVNESDKTNNSRAMESPITISATKVASQTPTPTPTIASTPAPTRISTPVPTATPTSVPTTAVSTPTPIVTATPTPKPTTVSPTPAPTVKQTPVPTTKITTVPTTAVPTSQATRSTSDESQQVTSNLSAQLLPDLVVKVRSSGTSGTPGGSFKATTTLQNNGKADAENFDVSLYLSPDKTFDPKTSYLVGKGKIDSIISGKQMVSDTEVPIPATIEPGSYYFVIYADSSEVLKETNKENNIAMGKSPVVIK</sequence>
<feature type="domain" description="CARDB" evidence="2">
    <location>
        <begin position="723"/>
        <end position="831"/>
    </location>
</feature>
<proteinExistence type="predicted"/>
<protein>
    <recommendedName>
        <fullName evidence="2">CARDB domain-containing protein</fullName>
    </recommendedName>
</protein>
<feature type="domain" description="CARDB" evidence="2">
    <location>
        <begin position="495"/>
        <end position="603"/>
    </location>
</feature>
<evidence type="ECO:0000313" key="4">
    <source>
        <dbReference type="Proteomes" id="UP000245657"/>
    </source>
</evidence>
<accession>A0A2V2NE75</accession>
<dbReference type="Gene3D" id="1.25.40.10">
    <property type="entry name" value="Tetratricopeptide repeat domain"/>
    <property type="match status" value="1"/>
</dbReference>
<dbReference type="Gene3D" id="2.60.40.10">
    <property type="entry name" value="Immunoglobulins"/>
    <property type="match status" value="4"/>
</dbReference>
<feature type="compositionally biased region" description="Polar residues" evidence="1">
    <location>
        <begin position="704"/>
        <end position="714"/>
    </location>
</feature>
<keyword evidence="4" id="KW-1185">Reference proteome</keyword>
<name>A0A2V2NE75_9EURY</name>
<dbReference type="Pfam" id="PF07705">
    <property type="entry name" value="CARDB"/>
    <property type="match status" value="4"/>
</dbReference>
<feature type="domain" description="CARDB" evidence="2">
    <location>
        <begin position="152"/>
        <end position="258"/>
    </location>
</feature>
<dbReference type="InterPro" id="IPR013783">
    <property type="entry name" value="Ig-like_fold"/>
</dbReference>
<evidence type="ECO:0000313" key="3">
    <source>
        <dbReference type="EMBL" id="PWR73901.1"/>
    </source>
</evidence>
<feature type="region of interest" description="Disordered" evidence="1">
    <location>
        <begin position="615"/>
        <end position="684"/>
    </location>
</feature>
<reference evidence="3 4" key="1">
    <citation type="submission" date="2018-05" db="EMBL/GenBank/DDBJ databases">
        <title>Draft genome of Methanospirillum lacunae Ki8-1.</title>
        <authorList>
            <person name="Dueholm M.S."/>
            <person name="Nielsen P.H."/>
            <person name="Bakmann L.F."/>
            <person name="Otzen D.E."/>
        </authorList>
    </citation>
    <scope>NUCLEOTIDE SEQUENCE [LARGE SCALE GENOMIC DNA]</scope>
    <source>
        <strain evidence="3 4">Ki8-1</strain>
    </source>
</reference>
<dbReference type="InterPro" id="IPR011990">
    <property type="entry name" value="TPR-like_helical_dom_sf"/>
</dbReference>
<dbReference type="EMBL" id="QGMY01000002">
    <property type="protein sequence ID" value="PWR73901.1"/>
    <property type="molecule type" value="Genomic_DNA"/>
</dbReference>
<feature type="domain" description="CARDB" evidence="2">
    <location>
        <begin position="297"/>
        <end position="406"/>
    </location>
</feature>
<feature type="region of interest" description="Disordered" evidence="1">
    <location>
        <begin position="414"/>
        <end position="435"/>
    </location>
</feature>
<feature type="region of interest" description="Disordered" evidence="1">
    <location>
        <begin position="695"/>
        <end position="714"/>
    </location>
</feature>
<evidence type="ECO:0000259" key="2">
    <source>
        <dbReference type="Pfam" id="PF07705"/>
    </source>
</evidence>
<dbReference type="AlphaFoldDB" id="A0A2V2NE75"/>
<feature type="compositionally biased region" description="Low complexity" evidence="1">
    <location>
        <begin position="625"/>
        <end position="684"/>
    </location>
</feature>
<dbReference type="InterPro" id="IPR011635">
    <property type="entry name" value="CARDB"/>
</dbReference>
<dbReference type="Proteomes" id="UP000245657">
    <property type="component" value="Unassembled WGS sequence"/>
</dbReference>
<organism evidence="3 4">
    <name type="scientific">Methanospirillum lacunae</name>
    <dbReference type="NCBI Taxonomy" id="668570"/>
    <lineage>
        <taxon>Archaea</taxon>
        <taxon>Methanobacteriati</taxon>
        <taxon>Methanobacteriota</taxon>
        <taxon>Stenosarchaea group</taxon>
        <taxon>Methanomicrobia</taxon>
        <taxon>Methanomicrobiales</taxon>
        <taxon>Methanospirillaceae</taxon>
        <taxon>Methanospirillum</taxon>
    </lineage>
</organism>
<dbReference type="GeneID" id="97549238"/>
<feature type="compositionally biased region" description="Low complexity" evidence="1">
    <location>
        <begin position="423"/>
        <end position="435"/>
    </location>
</feature>
<dbReference type="RefSeq" id="WP_109967181.1">
    <property type="nucleotide sequence ID" value="NZ_CP176093.1"/>
</dbReference>
<comment type="caution">
    <text evidence="3">The sequence shown here is derived from an EMBL/GenBank/DDBJ whole genome shotgun (WGS) entry which is preliminary data.</text>
</comment>
<evidence type="ECO:0000256" key="1">
    <source>
        <dbReference type="SAM" id="MobiDB-lite"/>
    </source>
</evidence>
<gene>
    <name evidence="3" type="ORF">DK846_01675</name>
</gene>